<dbReference type="EMBL" id="FTPD01000007">
    <property type="protein sequence ID" value="SIT54372.1"/>
    <property type="molecule type" value="Genomic_DNA"/>
</dbReference>
<proteinExistence type="predicted"/>
<sequence length="58" mass="6899">MLRFRLGRVGVEDGREATKLGGFREPERSVLKVREHRKRRKLPFAGRHHLNIEHPICR</sequence>
<gene>
    <name evidence="1" type="ORF">BQ8794_150054</name>
</gene>
<protein>
    <submittedName>
        <fullName evidence="1">Uncharacterized protein</fullName>
    </submittedName>
</protein>
<name>A0A1R3V380_9HYPH</name>
<dbReference type="Proteomes" id="UP000188388">
    <property type="component" value="Unassembled WGS sequence"/>
</dbReference>
<keyword evidence="2" id="KW-1185">Reference proteome</keyword>
<dbReference type="AlphaFoldDB" id="A0A1R3V380"/>
<organism evidence="1 2">
    <name type="scientific">Mesorhizobium prunaredense</name>
    <dbReference type="NCBI Taxonomy" id="1631249"/>
    <lineage>
        <taxon>Bacteria</taxon>
        <taxon>Pseudomonadati</taxon>
        <taxon>Pseudomonadota</taxon>
        <taxon>Alphaproteobacteria</taxon>
        <taxon>Hyphomicrobiales</taxon>
        <taxon>Phyllobacteriaceae</taxon>
        <taxon>Mesorhizobium</taxon>
    </lineage>
</organism>
<reference evidence="2" key="1">
    <citation type="submission" date="2017-01" db="EMBL/GenBank/DDBJ databases">
        <authorList>
            <person name="Brunel B."/>
        </authorList>
    </citation>
    <scope>NUCLEOTIDE SEQUENCE [LARGE SCALE GENOMIC DNA]</scope>
</reference>
<evidence type="ECO:0000313" key="1">
    <source>
        <dbReference type="EMBL" id="SIT54372.1"/>
    </source>
</evidence>
<accession>A0A1R3V380</accession>
<evidence type="ECO:0000313" key="2">
    <source>
        <dbReference type="Proteomes" id="UP000188388"/>
    </source>
</evidence>